<organism evidence="1 2">
    <name type="scientific">Sphingobacterium corticibacter</name>
    <dbReference type="NCBI Taxonomy" id="2171749"/>
    <lineage>
        <taxon>Bacteria</taxon>
        <taxon>Pseudomonadati</taxon>
        <taxon>Bacteroidota</taxon>
        <taxon>Sphingobacteriia</taxon>
        <taxon>Sphingobacteriales</taxon>
        <taxon>Sphingobacteriaceae</taxon>
        <taxon>Sphingobacterium</taxon>
    </lineage>
</organism>
<name>A0A2T8HEY0_9SPHI</name>
<sequence>MMLRHRYILLVLSTLFACQKATDEVLPATRTVMVYMAANNSLAADAYNNLNQMEAGFTGIDGEMIVYARIFGQQPKIYQIVHDTSTEIRSRVLKTYADHDSSDPDIMRMVFTDMQSLAPAHSYGAILWSHATNWAPAELPRKATIVTRSFGDDNFRSMDVQALKKALPINLDFLIFDACSMASVEVLYELRHIAPYILASPTEVLSVGMPYHEINQMLYYPDVKFGLQEIARSYIDYYNQKSGLEQSATFSLIDTKALSVLAEVTKEILLTHPNLRFSRSGVQRLDLDRSSPVMAFDFLDMFQQQQGQAFDLSKLESAINRAVLYKAHTQNFLGQPIRAFSGLSTYIPVTEEAQLFPFYSSLEWVSAAGYEQLLK</sequence>
<comment type="caution">
    <text evidence="1">The sequence shown here is derived from an EMBL/GenBank/DDBJ whole genome shotgun (WGS) entry which is preliminary data.</text>
</comment>
<dbReference type="Gene3D" id="3.40.50.11970">
    <property type="match status" value="1"/>
</dbReference>
<dbReference type="PANTHER" id="PTHR37835:SF1">
    <property type="entry name" value="ALPHA-CLOSTRIPAIN"/>
    <property type="match status" value="1"/>
</dbReference>
<protein>
    <submittedName>
        <fullName evidence="1">Clostripain</fullName>
    </submittedName>
</protein>
<dbReference type="OrthoDB" id="5507507at2"/>
<dbReference type="InterPro" id="IPR005077">
    <property type="entry name" value="Peptidase_C11"/>
</dbReference>
<dbReference type="AlphaFoldDB" id="A0A2T8HEY0"/>
<proteinExistence type="predicted"/>
<gene>
    <name evidence="1" type="ORF">DC487_16060</name>
</gene>
<dbReference type="Proteomes" id="UP000245627">
    <property type="component" value="Unassembled WGS sequence"/>
</dbReference>
<keyword evidence="2" id="KW-1185">Reference proteome</keyword>
<dbReference type="EMBL" id="QDKG01000008">
    <property type="protein sequence ID" value="PVH23963.1"/>
    <property type="molecule type" value="Genomic_DNA"/>
</dbReference>
<dbReference type="RefSeq" id="WP_116777000.1">
    <property type="nucleotide sequence ID" value="NZ_QDKG01000008.1"/>
</dbReference>
<dbReference type="Pfam" id="PF03415">
    <property type="entry name" value="Peptidase_C11"/>
    <property type="match status" value="1"/>
</dbReference>
<reference evidence="1 2" key="1">
    <citation type="submission" date="2018-04" db="EMBL/GenBank/DDBJ databases">
        <title>Sphingobacterium cortibacter sp. nov.</title>
        <authorList>
            <person name="Li Y."/>
        </authorList>
    </citation>
    <scope>NUCLEOTIDE SEQUENCE [LARGE SCALE GENOMIC DNA]</scope>
    <source>
        <strain evidence="1 2">2c-3</strain>
    </source>
</reference>
<dbReference type="PROSITE" id="PS51257">
    <property type="entry name" value="PROKAR_LIPOPROTEIN"/>
    <property type="match status" value="1"/>
</dbReference>
<dbReference type="PANTHER" id="PTHR37835">
    <property type="entry name" value="ALPHA-CLOSTRIPAIN"/>
    <property type="match status" value="1"/>
</dbReference>
<accession>A0A2T8HEY0</accession>
<evidence type="ECO:0000313" key="2">
    <source>
        <dbReference type="Proteomes" id="UP000245627"/>
    </source>
</evidence>
<evidence type="ECO:0000313" key="1">
    <source>
        <dbReference type="EMBL" id="PVH23963.1"/>
    </source>
</evidence>